<evidence type="ECO:0000313" key="1">
    <source>
        <dbReference type="EMBL" id="EGC32959.1"/>
    </source>
</evidence>
<keyword evidence="2" id="KW-1185">Reference proteome</keyword>
<dbReference type="KEGG" id="dpp:DICPUDRAFT_92502"/>
<dbReference type="OMA" id="EPHRAYH"/>
<accession>F0ZSY0</accession>
<dbReference type="VEuPathDB" id="AmoebaDB:DICPUDRAFT_92502"/>
<evidence type="ECO:0000313" key="2">
    <source>
        <dbReference type="Proteomes" id="UP000001064"/>
    </source>
</evidence>
<name>F0ZSY0_DICPU</name>
<dbReference type="PANTHER" id="PTHR21174">
    <property type="match status" value="1"/>
</dbReference>
<dbReference type="Proteomes" id="UP000001064">
    <property type="component" value="Unassembled WGS sequence"/>
</dbReference>
<dbReference type="OrthoDB" id="330671at2759"/>
<dbReference type="STRING" id="5786.F0ZSY0"/>
<dbReference type="InParanoid" id="F0ZSY0"/>
<reference evidence="2" key="1">
    <citation type="journal article" date="2011" name="Genome Biol.">
        <title>Comparative genomics of the social amoebae Dictyostelium discoideum and Dictyostelium purpureum.</title>
        <authorList>
            <consortium name="US DOE Joint Genome Institute (JGI-PGF)"/>
            <person name="Sucgang R."/>
            <person name="Kuo A."/>
            <person name="Tian X."/>
            <person name="Salerno W."/>
            <person name="Parikh A."/>
            <person name="Feasley C.L."/>
            <person name="Dalin E."/>
            <person name="Tu H."/>
            <person name="Huang E."/>
            <person name="Barry K."/>
            <person name="Lindquist E."/>
            <person name="Shapiro H."/>
            <person name="Bruce D."/>
            <person name="Schmutz J."/>
            <person name="Salamov A."/>
            <person name="Fey P."/>
            <person name="Gaudet P."/>
            <person name="Anjard C."/>
            <person name="Babu M.M."/>
            <person name="Basu S."/>
            <person name="Bushmanova Y."/>
            <person name="van der Wel H."/>
            <person name="Katoh-Kurasawa M."/>
            <person name="Dinh C."/>
            <person name="Coutinho P.M."/>
            <person name="Saito T."/>
            <person name="Elias M."/>
            <person name="Schaap P."/>
            <person name="Kay R.R."/>
            <person name="Henrissat B."/>
            <person name="Eichinger L."/>
            <person name="Rivero F."/>
            <person name="Putnam N.H."/>
            <person name="West C.M."/>
            <person name="Loomis W.F."/>
            <person name="Chisholm R.L."/>
            <person name="Shaulsky G."/>
            <person name="Strassmann J.E."/>
            <person name="Queller D.C."/>
            <person name="Kuspa A."/>
            <person name="Grigoriev I.V."/>
        </authorList>
    </citation>
    <scope>NUCLEOTIDE SEQUENCE [LARGE SCALE GENOMIC DNA]</scope>
    <source>
        <strain evidence="2">QSDP1</strain>
    </source>
</reference>
<gene>
    <name evidence="1" type="ORF">DICPUDRAFT_92502</name>
</gene>
<proteinExistence type="predicted"/>
<dbReference type="EMBL" id="GL871165">
    <property type="protein sequence ID" value="EGC32959.1"/>
    <property type="molecule type" value="Genomic_DNA"/>
</dbReference>
<dbReference type="eggNOG" id="ENOG502RZFA">
    <property type="taxonomic scope" value="Eukaryota"/>
</dbReference>
<dbReference type="PIRSF" id="PIRSF035170">
    <property type="entry name" value="HD_phosphohydro"/>
    <property type="match status" value="1"/>
</dbReference>
<dbReference type="PANTHER" id="PTHR21174:SF0">
    <property type="entry name" value="HD PHOSPHOHYDROLASE FAMILY PROTEIN-RELATED"/>
    <property type="match status" value="1"/>
</dbReference>
<organism evidence="1 2">
    <name type="scientific">Dictyostelium purpureum</name>
    <name type="common">Slime mold</name>
    <dbReference type="NCBI Taxonomy" id="5786"/>
    <lineage>
        <taxon>Eukaryota</taxon>
        <taxon>Amoebozoa</taxon>
        <taxon>Evosea</taxon>
        <taxon>Eumycetozoa</taxon>
        <taxon>Dictyostelia</taxon>
        <taxon>Dictyosteliales</taxon>
        <taxon>Dictyosteliaceae</taxon>
        <taxon>Dictyostelium</taxon>
    </lineage>
</organism>
<dbReference type="RefSeq" id="XP_003290525.1">
    <property type="nucleotide sequence ID" value="XM_003290477.1"/>
</dbReference>
<protein>
    <recommendedName>
        <fullName evidence="3">HD domain-containing protein</fullName>
    </recommendedName>
</protein>
<evidence type="ECO:0008006" key="3">
    <source>
        <dbReference type="Google" id="ProtNLM"/>
    </source>
</evidence>
<dbReference type="SUPFAM" id="SSF109604">
    <property type="entry name" value="HD-domain/PDEase-like"/>
    <property type="match status" value="1"/>
</dbReference>
<dbReference type="InterPro" id="IPR009218">
    <property type="entry name" value="HD_phosphohydro"/>
</dbReference>
<sequence>MSIIGMTSNLLNRWNGVLKLSNLPKNEVSDKWWNIINTRYTEKQRYYHTLTHINELLKLEEQFSSKLKSPETVQWAIWFHDIVYDPTKHDNEDQSAQLFKEFSNDLKLSNELTTRVYNYIMATKNHTSVQTNGDSDLDYFLDFDLSILGTDRETYDQYSTSIRNEYIHIPDHLFKEGRSKILQKFIDAGYQSLFRTNEFREIYGKNSIENLKFELNKLSH</sequence>
<dbReference type="AlphaFoldDB" id="F0ZSY0"/>
<dbReference type="GeneID" id="10507920"/>
<dbReference type="Gene3D" id="1.10.3210.10">
    <property type="entry name" value="Hypothetical protein af1432"/>
    <property type="match status" value="1"/>
</dbReference>